<name>A0A0F9Y089_9ZZZZ</name>
<evidence type="ECO:0000256" key="4">
    <source>
        <dbReference type="ARBA" id="ARBA00022729"/>
    </source>
</evidence>
<dbReference type="InterPro" id="IPR043519">
    <property type="entry name" value="NT_sf"/>
</dbReference>
<evidence type="ECO:0000313" key="9">
    <source>
        <dbReference type="EMBL" id="KKN98063.1"/>
    </source>
</evidence>
<dbReference type="InterPro" id="IPR002934">
    <property type="entry name" value="Polymerase_NTP_transf_dom"/>
</dbReference>
<dbReference type="GO" id="GO:0046872">
    <property type="term" value="F:metal ion binding"/>
    <property type="evidence" value="ECO:0007669"/>
    <property type="project" value="UniProtKB-KW"/>
</dbReference>
<dbReference type="CDD" id="cd05401">
    <property type="entry name" value="NT_GlnE_GlnD_like"/>
    <property type="match status" value="1"/>
</dbReference>
<sequence length="297" mass="32414">MDIALFDPGQFQAELALKSSPIGAFKKAIRHADCVLQSRFEDGRDIRQLIHERAWVTDQILQQAWARLDCAQDPGIALLAVGGYGRGELHPHSDIDLLILVRDDAETFRSSIEIFLMLLWDIGLEVGQSVRSIEECQQEAKADLTARYRKAARPDAPQHNATYAAMIHSVDESVGRITKALDELHLAKDTVVIFMSDNGGLVRIPGRSKLAGQHATSNAPLRGGKAMIYEGGIREPMIVRWPGTIRPGSTCSVPVISDDFYPTMLALAGVKPTKGKVIDGVDISPLLTGGAKLDRDA</sequence>
<comment type="similarity">
    <text evidence="2">Belongs to the sulfatase family.</text>
</comment>
<feature type="domain" description="Polymerase nucleotidyl transferase" evidence="8">
    <location>
        <begin position="73"/>
        <end position="139"/>
    </location>
</feature>
<dbReference type="Pfam" id="PF00884">
    <property type="entry name" value="Sulfatase"/>
    <property type="match status" value="1"/>
</dbReference>
<protein>
    <recommendedName>
        <fullName evidence="10">Sulfatase N-terminal domain-containing protein</fullName>
    </recommendedName>
</protein>
<gene>
    <name evidence="9" type="ORF">LCGC14_0152630</name>
</gene>
<dbReference type="Gene3D" id="3.40.720.10">
    <property type="entry name" value="Alkaline Phosphatase, subunit A"/>
    <property type="match status" value="1"/>
</dbReference>
<dbReference type="InterPro" id="IPR000917">
    <property type="entry name" value="Sulfatase_N"/>
</dbReference>
<dbReference type="Gene3D" id="3.30.460.10">
    <property type="entry name" value="Beta Polymerase, domain 2"/>
    <property type="match status" value="1"/>
</dbReference>
<dbReference type="SUPFAM" id="SSF81301">
    <property type="entry name" value="Nucleotidyltransferase"/>
    <property type="match status" value="1"/>
</dbReference>
<dbReference type="EMBL" id="LAZR01000054">
    <property type="protein sequence ID" value="KKN98063.1"/>
    <property type="molecule type" value="Genomic_DNA"/>
</dbReference>
<dbReference type="InterPro" id="IPR017850">
    <property type="entry name" value="Alkaline_phosphatase_core_sf"/>
</dbReference>
<keyword evidence="6" id="KW-0106">Calcium</keyword>
<evidence type="ECO:0000259" key="7">
    <source>
        <dbReference type="Pfam" id="PF00884"/>
    </source>
</evidence>
<feature type="domain" description="Sulfatase N-terminal" evidence="7">
    <location>
        <begin position="146"/>
        <end position="270"/>
    </location>
</feature>
<accession>A0A0F9Y089</accession>
<dbReference type="InterPro" id="IPR050738">
    <property type="entry name" value="Sulfatase"/>
</dbReference>
<evidence type="ECO:0000256" key="5">
    <source>
        <dbReference type="ARBA" id="ARBA00022801"/>
    </source>
</evidence>
<feature type="non-terminal residue" evidence="9">
    <location>
        <position position="297"/>
    </location>
</feature>
<dbReference type="PANTHER" id="PTHR42693">
    <property type="entry name" value="ARYLSULFATASE FAMILY MEMBER"/>
    <property type="match status" value="1"/>
</dbReference>
<keyword evidence="5" id="KW-0378">Hydrolase</keyword>
<evidence type="ECO:0008006" key="10">
    <source>
        <dbReference type="Google" id="ProtNLM"/>
    </source>
</evidence>
<dbReference type="SUPFAM" id="SSF53649">
    <property type="entry name" value="Alkaline phosphatase-like"/>
    <property type="match status" value="1"/>
</dbReference>
<dbReference type="AlphaFoldDB" id="A0A0F9Y089"/>
<organism evidence="9">
    <name type="scientific">marine sediment metagenome</name>
    <dbReference type="NCBI Taxonomy" id="412755"/>
    <lineage>
        <taxon>unclassified sequences</taxon>
        <taxon>metagenomes</taxon>
        <taxon>ecological metagenomes</taxon>
    </lineage>
</organism>
<dbReference type="Pfam" id="PF01909">
    <property type="entry name" value="NTP_transf_2"/>
    <property type="match status" value="1"/>
</dbReference>
<comment type="cofactor">
    <cofactor evidence="1">
        <name>Ca(2+)</name>
        <dbReference type="ChEBI" id="CHEBI:29108"/>
    </cofactor>
</comment>
<comment type="caution">
    <text evidence="9">The sequence shown here is derived from an EMBL/GenBank/DDBJ whole genome shotgun (WGS) entry which is preliminary data.</text>
</comment>
<evidence type="ECO:0000256" key="6">
    <source>
        <dbReference type="ARBA" id="ARBA00022837"/>
    </source>
</evidence>
<evidence type="ECO:0000259" key="8">
    <source>
        <dbReference type="Pfam" id="PF01909"/>
    </source>
</evidence>
<keyword evidence="4" id="KW-0732">Signal</keyword>
<dbReference type="PANTHER" id="PTHR42693:SF42">
    <property type="entry name" value="ARYLSULFATASE G"/>
    <property type="match status" value="1"/>
</dbReference>
<reference evidence="9" key="1">
    <citation type="journal article" date="2015" name="Nature">
        <title>Complex archaea that bridge the gap between prokaryotes and eukaryotes.</title>
        <authorList>
            <person name="Spang A."/>
            <person name="Saw J.H."/>
            <person name="Jorgensen S.L."/>
            <person name="Zaremba-Niedzwiedzka K."/>
            <person name="Martijn J."/>
            <person name="Lind A.E."/>
            <person name="van Eijk R."/>
            <person name="Schleper C."/>
            <person name="Guy L."/>
            <person name="Ettema T.J."/>
        </authorList>
    </citation>
    <scope>NUCLEOTIDE SEQUENCE</scope>
</reference>
<dbReference type="GO" id="GO:0004065">
    <property type="term" value="F:arylsulfatase activity"/>
    <property type="evidence" value="ECO:0007669"/>
    <property type="project" value="TreeGrafter"/>
</dbReference>
<proteinExistence type="inferred from homology"/>
<evidence type="ECO:0000256" key="1">
    <source>
        <dbReference type="ARBA" id="ARBA00001913"/>
    </source>
</evidence>
<dbReference type="GO" id="GO:0016779">
    <property type="term" value="F:nucleotidyltransferase activity"/>
    <property type="evidence" value="ECO:0007669"/>
    <property type="project" value="InterPro"/>
</dbReference>
<evidence type="ECO:0000256" key="3">
    <source>
        <dbReference type="ARBA" id="ARBA00022723"/>
    </source>
</evidence>
<keyword evidence="3" id="KW-0479">Metal-binding</keyword>
<evidence type="ECO:0000256" key="2">
    <source>
        <dbReference type="ARBA" id="ARBA00008779"/>
    </source>
</evidence>